<dbReference type="EMBL" id="QXFU01006074">
    <property type="protein sequence ID" value="KAE8962097.1"/>
    <property type="molecule type" value="Genomic_DNA"/>
</dbReference>
<sequence length="58" mass="6140">MAGALRSVALVLVCNDASVGQRVALRSVLEKARSASQATCSCTVLKTSFGFNRPRVSR</sequence>
<proteinExistence type="predicted"/>
<gene>
    <name evidence="2" type="ORF">PR001_g29706</name>
    <name evidence="1" type="ORF">PR002_g29704</name>
    <name evidence="3" type="ORF">PR003_g30979</name>
</gene>
<evidence type="ECO:0000313" key="6">
    <source>
        <dbReference type="Proteomes" id="UP000435112"/>
    </source>
</evidence>
<dbReference type="Proteomes" id="UP000434957">
    <property type="component" value="Unassembled WGS sequence"/>
</dbReference>
<dbReference type="AlphaFoldDB" id="A0A6A3GYM6"/>
<name>A0A6A3GYM6_9STRA</name>
<comment type="caution">
    <text evidence="1">The sequence shown here is derived from an EMBL/GenBank/DDBJ whole genome shotgun (WGS) entry which is preliminary data.</text>
</comment>
<evidence type="ECO:0000313" key="2">
    <source>
        <dbReference type="EMBL" id="KAE8962441.1"/>
    </source>
</evidence>
<reference evidence="4 6" key="1">
    <citation type="submission" date="2018-09" db="EMBL/GenBank/DDBJ databases">
        <title>Genomic investigation of the strawberry pathogen Phytophthora fragariae indicates pathogenicity is determined by transcriptional variation in three key races.</title>
        <authorList>
            <person name="Adams T.M."/>
            <person name="Armitage A.D."/>
            <person name="Sobczyk M.K."/>
            <person name="Bates H.J."/>
            <person name="Dunwell J.M."/>
            <person name="Nellist C.F."/>
            <person name="Harrison R.J."/>
        </authorList>
    </citation>
    <scope>NUCLEOTIDE SEQUENCE [LARGE SCALE GENOMIC DNA]</scope>
    <source>
        <strain evidence="2 4">SCRP249</strain>
        <strain evidence="1 6">SCRP324</strain>
        <strain evidence="3 5">SCRP333</strain>
    </source>
</reference>
<organism evidence="1 6">
    <name type="scientific">Phytophthora rubi</name>
    <dbReference type="NCBI Taxonomy" id="129364"/>
    <lineage>
        <taxon>Eukaryota</taxon>
        <taxon>Sar</taxon>
        <taxon>Stramenopiles</taxon>
        <taxon>Oomycota</taxon>
        <taxon>Peronosporomycetes</taxon>
        <taxon>Peronosporales</taxon>
        <taxon>Peronosporaceae</taxon>
        <taxon>Phytophthora</taxon>
    </lineage>
</organism>
<evidence type="ECO:0000313" key="4">
    <source>
        <dbReference type="Proteomes" id="UP000429607"/>
    </source>
</evidence>
<evidence type="ECO:0000313" key="5">
    <source>
        <dbReference type="Proteomes" id="UP000434957"/>
    </source>
</evidence>
<dbReference type="Proteomes" id="UP000429607">
    <property type="component" value="Unassembled WGS sequence"/>
</dbReference>
<dbReference type="Proteomes" id="UP000435112">
    <property type="component" value="Unassembled WGS sequence"/>
</dbReference>
<dbReference type="OrthoDB" id="10277527at2759"/>
<accession>A0A6A3GYM6</accession>
<evidence type="ECO:0000313" key="3">
    <source>
        <dbReference type="EMBL" id="KAE9269984.1"/>
    </source>
</evidence>
<dbReference type="EMBL" id="QXFV01006122">
    <property type="protein sequence ID" value="KAE8962441.1"/>
    <property type="molecule type" value="Genomic_DNA"/>
</dbReference>
<dbReference type="EMBL" id="QXFT01006136">
    <property type="protein sequence ID" value="KAE9269984.1"/>
    <property type="molecule type" value="Genomic_DNA"/>
</dbReference>
<keyword evidence="5" id="KW-1185">Reference proteome</keyword>
<evidence type="ECO:0000313" key="1">
    <source>
        <dbReference type="EMBL" id="KAE8962097.1"/>
    </source>
</evidence>
<protein>
    <submittedName>
        <fullName evidence="1">Uncharacterized protein</fullName>
    </submittedName>
</protein>